<dbReference type="EMBL" id="KN882045">
    <property type="protein sequence ID" value="KIY45854.1"/>
    <property type="molecule type" value="Genomic_DNA"/>
</dbReference>
<evidence type="ECO:0000313" key="1">
    <source>
        <dbReference type="EMBL" id="KIY45854.1"/>
    </source>
</evidence>
<accession>A0A0D7A666</accession>
<sequence>MPLDVPLNGEASNAILADPGHNYLERIQDALNAGSDAPDALTSRPIANTHGRGATGRKMLSQRGVAHQVPVQKRPRAAPPYPPRASMCGGIQTLARPHCDNAVATTATPPLSTQPVTTRTVPSVSLTQVTVRQRPRIVNLPGKADALANELSQKLGRHVTSKERGRLRKKLIKKHAAEHAAQMKVDILQLEDLHPDLLAADCAGSPHEHGDHSQLAGGSAQKPGIVVFTFASRCL</sequence>
<gene>
    <name evidence="1" type="ORF">FISHEDRAFT_60711</name>
</gene>
<protein>
    <submittedName>
        <fullName evidence="1">Uncharacterized protein</fullName>
    </submittedName>
</protein>
<proteinExistence type="predicted"/>
<organism evidence="1 2">
    <name type="scientific">Fistulina hepatica ATCC 64428</name>
    <dbReference type="NCBI Taxonomy" id="1128425"/>
    <lineage>
        <taxon>Eukaryota</taxon>
        <taxon>Fungi</taxon>
        <taxon>Dikarya</taxon>
        <taxon>Basidiomycota</taxon>
        <taxon>Agaricomycotina</taxon>
        <taxon>Agaricomycetes</taxon>
        <taxon>Agaricomycetidae</taxon>
        <taxon>Agaricales</taxon>
        <taxon>Fistulinaceae</taxon>
        <taxon>Fistulina</taxon>
    </lineage>
</organism>
<evidence type="ECO:0000313" key="2">
    <source>
        <dbReference type="Proteomes" id="UP000054144"/>
    </source>
</evidence>
<dbReference type="AlphaFoldDB" id="A0A0D7A666"/>
<reference evidence="1 2" key="1">
    <citation type="journal article" date="2015" name="Fungal Genet. Biol.">
        <title>Evolution of novel wood decay mechanisms in Agaricales revealed by the genome sequences of Fistulina hepatica and Cylindrobasidium torrendii.</title>
        <authorList>
            <person name="Floudas D."/>
            <person name="Held B.W."/>
            <person name="Riley R."/>
            <person name="Nagy L.G."/>
            <person name="Koehler G."/>
            <person name="Ransdell A.S."/>
            <person name="Younus H."/>
            <person name="Chow J."/>
            <person name="Chiniquy J."/>
            <person name="Lipzen A."/>
            <person name="Tritt A."/>
            <person name="Sun H."/>
            <person name="Haridas S."/>
            <person name="LaButti K."/>
            <person name="Ohm R.A."/>
            <person name="Kues U."/>
            <person name="Blanchette R.A."/>
            <person name="Grigoriev I.V."/>
            <person name="Minto R.E."/>
            <person name="Hibbett D.S."/>
        </authorList>
    </citation>
    <scope>NUCLEOTIDE SEQUENCE [LARGE SCALE GENOMIC DNA]</scope>
    <source>
        <strain evidence="1 2">ATCC 64428</strain>
    </source>
</reference>
<name>A0A0D7A666_9AGAR</name>
<dbReference type="Proteomes" id="UP000054144">
    <property type="component" value="Unassembled WGS sequence"/>
</dbReference>
<keyword evidence="2" id="KW-1185">Reference proteome</keyword>